<feature type="transmembrane region" description="Helical" evidence="1">
    <location>
        <begin position="7"/>
        <end position="29"/>
    </location>
</feature>
<dbReference type="RefSeq" id="WP_061805920.1">
    <property type="nucleotide sequence ID" value="NZ_FOXX01000003.1"/>
</dbReference>
<dbReference type="EMBL" id="FOXX01000003">
    <property type="protein sequence ID" value="SFQ46847.1"/>
    <property type="molecule type" value="Genomic_DNA"/>
</dbReference>
<protein>
    <submittedName>
        <fullName evidence="2">Uncharacterized protein</fullName>
    </submittedName>
</protein>
<reference evidence="2 3" key="1">
    <citation type="submission" date="2016-10" db="EMBL/GenBank/DDBJ databases">
        <authorList>
            <person name="Varghese N."/>
            <person name="Submissions S."/>
        </authorList>
    </citation>
    <scope>NUCLEOTIDE SEQUENCE [LARGE SCALE GENOMIC DNA]</scope>
    <source>
        <strain evidence="2 3">DSM 13796</strain>
    </source>
</reference>
<proteinExistence type="predicted"/>
<evidence type="ECO:0000313" key="2">
    <source>
        <dbReference type="EMBL" id="SFQ46847.1"/>
    </source>
</evidence>
<keyword evidence="1" id="KW-1133">Transmembrane helix</keyword>
<sequence length="65" mass="7456">MKKNLTFAWIASLSALFGQLLYFIGVSAFTGEWGYAMWSAMVSMVIGVPSMLRTWKQHKMQHLKE</sequence>
<keyword evidence="1" id="KW-0472">Membrane</keyword>
<accession>A0A1I5YSJ8</accession>
<gene>
    <name evidence="2" type="ORF">SAMN02745910_01512</name>
</gene>
<keyword evidence="3" id="KW-1185">Reference proteome</keyword>
<name>A0A1I5YSJ8_9BACI</name>
<keyword evidence="1" id="KW-0812">Transmembrane</keyword>
<evidence type="ECO:0000313" key="3">
    <source>
        <dbReference type="Proteomes" id="UP000182762"/>
    </source>
</evidence>
<comment type="caution">
    <text evidence="2">The sequence shown here is derived from an EMBL/GenBank/DDBJ whole genome shotgun (WGS) entry which is preliminary data.</text>
</comment>
<dbReference type="Proteomes" id="UP000182762">
    <property type="component" value="Unassembled WGS sequence"/>
</dbReference>
<evidence type="ECO:0000256" key="1">
    <source>
        <dbReference type="SAM" id="Phobius"/>
    </source>
</evidence>
<organism evidence="2 3">
    <name type="scientific">Priestia endophytica DSM 13796</name>
    <dbReference type="NCBI Taxonomy" id="1121089"/>
    <lineage>
        <taxon>Bacteria</taxon>
        <taxon>Bacillati</taxon>
        <taxon>Bacillota</taxon>
        <taxon>Bacilli</taxon>
        <taxon>Bacillales</taxon>
        <taxon>Bacillaceae</taxon>
        <taxon>Priestia</taxon>
    </lineage>
</organism>
<feature type="transmembrane region" description="Helical" evidence="1">
    <location>
        <begin position="35"/>
        <end position="55"/>
    </location>
</feature>
<dbReference type="GeneID" id="93710220"/>